<sequence>MEMVMERLGKRLMTERDLGRPRLERILQGIGLFVFLLVVCYGATDQAVSLAEKNKGEVKASVPQTDSVSDRDLADFVPMRRDWANPMDHSVLGSLEKKGLILETDSPTAVLPTEGTLEGADQEAVSEEKESVSVPVSVPVMVPVSESPEESAALPTGVELVLHGNGGIPERTEYTYGSGIFSMEELEALEEPKRLGKLFDGWYLDAASENPFTGEATEGTTLELYAGWKEFPGYLCDDAGYVIGYSDAGLIVTDGLVALPTHESCVGIRSGAFAGVEEGIFEVYIPANITKIEEGAFSSMDNLFFIQVASGNPKFYSESGILYHKDGSQAVMPPGR</sequence>
<dbReference type="Gene3D" id="2.60.40.4270">
    <property type="entry name" value="Listeria-Bacteroides repeat domain"/>
    <property type="match status" value="1"/>
</dbReference>
<name>A0A9D1R815_9FIRM</name>
<gene>
    <name evidence="1" type="ORF">H9873_02815</name>
</gene>
<evidence type="ECO:0000313" key="2">
    <source>
        <dbReference type="Proteomes" id="UP000824263"/>
    </source>
</evidence>
<proteinExistence type="predicted"/>
<dbReference type="Gene3D" id="3.80.10.10">
    <property type="entry name" value="Ribonuclease Inhibitor"/>
    <property type="match status" value="1"/>
</dbReference>
<reference evidence="1" key="1">
    <citation type="journal article" date="2021" name="PeerJ">
        <title>Extensive microbial diversity within the chicken gut microbiome revealed by metagenomics and culture.</title>
        <authorList>
            <person name="Gilroy R."/>
            <person name="Ravi A."/>
            <person name="Getino M."/>
            <person name="Pursley I."/>
            <person name="Horton D.L."/>
            <person name="Alikhan N.F."/>
            <person name="Baker D."/>
            <person name="Gharbi K."/>
            <person name="Hall N."/>
            <person name="Watson M."/>
            <person name="Adriaenssens E.M."/>
            <person name="Foster-Nyarko E."/>
            <person name="Jarju S."/>
            <person name="Secka A."/>
            <person name="Antonio M."/>
            <person name="Oren A."/>
            <person name="Chaudhuri R.R."/>
            <person name="La Ragione R."/>
            <person name="Hildebrand F."/>
            <person name="Pallen M.J."/>
        </authorList>
    </citation>
    <scope>NUCLEOTIDE SEQUENCE</scope>
    <source>
        <strain evidence="1">ChiSxjej1B13-11762</strain>
    </source>
</reference>
<accession>A0A9D1R815</accession>
<dbReference type="InterPro" id="IPR032675">
    <property type="entry name" value="LRR_dom_sf"/>
</dbReference>
<dbReference type="EMBL" id="DXGF01000051">
    <property type="protein sequence ID" value="HIW83238.1"/>
    <property type="molecule type" value="Genomic_DNA"/>
</dbReference>
<dbReference type="InterPro" id="IPR042229">
    <property type="entry name" value="Listeria/Bacterioides_rpt_sf"/>
</dbReference>
<comment type="caution">
    <text evidence="1">The sequence shown here is derived from an EMBL/GenBank/DDBJ whole genome shotgun (WGS) entry which is preliminary data.</text>
</comment>
<evidence type="ECO:0000313" key="1">
    <source>
        <dbReference type="EMBL" id="HIW83238.1"/>
    </source>
</evidence>
<reference evidence="1" key="2">
    <citation type="submission" date="2021-04" db="EMBL/GenBank/DDBJ databases">
        <authorList>
            <person name="Gilroy R."/>
        </authorList>
    </citation>
    <scope>NUCLEOTIDE SEQUENCE</scope>
    <source>
        <strain evidence="1">ChiSxjej1B13-11762</strain>
    </source>
</reference>
<dbReference type="Proteomes" id="UP000824263">
    <property type="component" value="Unassembled WGS sequence"/>
</dbReference>
<protein>
    <submittedName>
        <fullName evidence="1">InlB B-repeat-containing protein</fullName>
    </submittedName>
</protein>
<dbReference type="AlphaFoldDB" id="A0A9D1R815"/>
<organism evidence="1 2">
    <name type="scientific">Candidatus Dorea gallistercoris</name>
    <dbReference type="NCBI Taxonomy" id="2838542"/>
    <lineage>
        <taxon>Bacteria</taxon>
        <taxon>Bacillati</taxon>
        <taxon>Bacillota</taxon>
        <taxon>Clostridia</taxon>
        <taxon>Lachnospirales</taxon>
        <taxon>Lachnospiraceae</taxon>
        <taxon>Dorea</taxon>
    </lineage>
</organism>